<dbReference type="EMBL" id="NFDE01000063">
    <property type="protein sequence ID" value="OTX84917.1"/>
    <property type="molecule type" value="Genomic_DNA"/>
</dbReference>
<dbReference type="AlphaFoldDB" id="A0A242YYY1"/>
<proteinExistence type="predicted"/>
<evidence type="ECO:0000313" key="2">
    <source>
        <dbReference type="EMBL" id="OTX84917.1"/>
    </source>
</evidence>
<sequence>MIYSLRKIIGFFLIPLPIAVFITFLIISTIPISSIEPSRILGDFYFNLQESIFISVWNFIKAATTEIAIPIYQSCLVTWILIYCIWMCIKNSMINIIKDNKY</sequence>
<comment type="caution">
    <text evidence="2">The sequence shown here is derived from an EMBL/GenBank/DDBJ whole genome shotgun (WGS) entry which is preliminary data.</text>
</comment>
<keyword evidence="1" id="KW-1133">Transmembrane helix</keyword>
<name>A0A242YYY1_9BACI</name>
<accession>A0A242YYY1</accession>
<feature type="transmembrane region" description="Helical" evidence="1">
    <location>
        <begin position="67"/>
        <end position="89"/>
    </location>
</feature>
<feature type="transmembrane region" description="Helical" evidence="1">
    <location>
        <begin position="12"/>
        <end position="32"/>
    </location>
</feature>
<protein>
    <submittedName>
        <fullName evidence="2">Uncharacterized protein</fullName>
    </submittedName>
</protein>
<reference evidence="2 3" key="1">
    <citation type="submission" date="2016-10" db="EMBL/GenBank/DDBJ databases">
        <title>Comparative genomics of Bacillus thuringiensis reveals a path to pathogens against multiple invertebrate hosts.</title>
        <authorList>
            <person name="Zheng J."/>
            <person name="Gao Q."/>
            <person name="Liu H."/>
            <person name="Peng D."/>
            <person name="Ruan L."/>
            <person name="Sun M."/>
        </authorList>
    </citation>
    <scope>NUCLEOTIDE SEQUENCE [LARGE SCALE GENOMIC DNA]</scope>
    <source>
        <strain evidence="2">BGSC 4BK1</strain>
    </source>
</reference>
<dbReference type="Proteomes" id="UP000194945">
    <property type="component" value="Unassembled WGS sequence"/>
</dbReference>
<evidence type="ECO:0000256" key="1">
    <source>
        <dbReference type="SAM" id="Phobius"/>
    </source>
</evidence>
<keyword evidence="1" id="KW-0472">Membrane</keyword>
<keyword evidence="1" id="KW-0812">Transmembrane</keyword>
<organism evidence="2 3">
    <name type="scientific">Bacillus wiedmannii</name>
    <dbReference type="NCBI Taxonomy" id="1890302"/>
    <lineage>
        <taxon>Bacteria</taxon>
        <taxon>Bacillati</taxon>
        <taxon>Bacillota</taxon>
        <taxon>Bacilli</taxon>
        <taxon>Bacillales</taxon>
        <taxon>Bacillaceae</taxon>
        <taxon>Bacillus</taxon>
        <taxon>Bacillus cereus group</taxon>
    </lineage>
</organism>
<evidence type="ECO:0000313" key="3">
    <source>
        <dbReference type="Proteomes" id="UP000194945"/>
    </source>
</evidence>
<gene>
    <name evidence="2" type="ORF">BK730_24395</name>
</gene>